<dbReference type="EMBL" id="JBHSKS010000018">
    <property type="protein sequence ID" value="MFC5193407.1"/>
    <property type="molecule type" value="Genomic_DNA"/>
</dbReference>
<reference evidence="2" key="1">
    <citation type="journal article" date="2019" name="Int. J. Syst. Evol. Microbiol.">
        <title>The Global Catalogue of Microorganisms (GCM) 10K type strain sequencing project: providing services to taxonomists for standard genome sequencing and annotation.</title>
        <authorList>
            <consortium name="The Broad Institute Genomics Platform"/>
            <consortium name="The Broad Institute Genome Sequencing Center for Infectious Disease"/>
            <person name="Wu L."/>
            <person name="Ma J."/>
        </authorList>
    </citation>
    <scope>NUCLEOTIDE SEQUENCE [LARGE SCALE GENOMIC DNA]</scope>
    <source>
        <strain evidence="2">CGMCC 1.7030</strain>
    </source>
</reference>
<dbReference type="Gene3D" id="2.120.10.30">
    <property type="entry name" value="TolB, C-terminal domain"/>
    <property type="match status" value="1"/>
</dbReference>
<protein>
    <submittedName>
        <fullName evidence="1">6-bladed beta-propeller</fullName>
    </submittedName>
</protein>
<comment type="caution">
    <text evidence="1">The sequence shown here is derived from an EMBL/GenBank/DDBJ whole genome shotgun (WGS) entry which is preliminary data.</text>
</comment>
<organism evidence="1 2">
    <name type="scientific">Algoriphagus aquatilis</name>
    <dbReference type="NCBI Taxonomy" id="490186"/>
    <lineage>
        <taxon>Bacteria</taxon>
        <taxon>Pseudomonadati</taxon>
        <taxon>Bacteroidota</taxon>
        <taxon>Cytophagia</taxon>
        <taxon>Cytophagales</taxon>
        <taxon>Cyclobacteriaceae</taxon>
        <taxon>Algoriphagus</taxon>
    </lineage>
</organism>
<dbReference type="Proteomes" id="UP001596163">
    <property type="component" value="Unassembled WGS sequence"/>
</dbReference>
<sequence length="355" mass="40960">MKTIYINTIIYILIVSTSCSNRDEFNNFSLIDASLVKEEGKLISDFSDSTLIIPLETQKNSLLSWITNLKLVKDKIYISDINNVLIFDLNGNFLSSLGSKGDGPGEHGTIYSMAFDENLSIFYVASENKLISFDLNNNFLREKKFPFLLQYIEVIDGEVVLISDNLFNNPDGGFIESTVLYKLDSNFEIYKKIELLSKNINKKIIGGFPIKQYISTTDEGTFIYKPVFTTENFNRDTLFLLQNDGIIPFKRLGLDFSTKLDERGFKTSTILNINRSKDYITSEYRLEYDKKFLLYEIKKHKYHIMKGGIIDEVGDTVVLRPLNLKKNIFYYIKQENFTSTEYEEMNPLIGIVKLK</sequence>
<accession>A0ABW0BZI8</accession>
<gene>
    <name evidence="1" type="ORF">ACFPIK_16665</name>
</gene>
<dbReference type="Pfam" id="PF17170">
    <property type="entry name" value="DUF5128"/>
    <property type="match status" value="1"/>
</dbReference>
<evidence type="ECO:0000313" key="2">
    <source>
        <dbReference type="Proteomes" id="UP001596163"/>
    </source>
</evidence>
<dbReference type="PROSITE" id="PS51257">
    <property type="entry name" value="PROKAR_LIPOPROTEIN"/>
    <property type="match status" value="1"/>
</dbReference>
<dbReference type="RefSeq" id="WP_377917326.1">
    <property type="nucleotide sequence ID" value="NZ_JBHSKS010000018.1"/>
</dbReference>
<name>A0ABW0BZI8_9BACT</name>
<evidence type="ECO:0000313" key="1">
    <source>
        <dbReference type="EMBL" id="MFC5193407.1"/>
    </source>
</evidence>
<keyword evidence="2" id="KW-1185">Reference proteome</keyword>
<dbReference type="SUPFAM" id="SSF101898">
    <property type="entry name" value="NHL repeat"/>
    <property type="match status" value="1"/>
</dbReference>
<proteinExistence type="predicted"/>
<dbReference type="InterPro" id="IPR011042">
    <property type="entry name" value="6-blade_b-propeller_TolB-like"/>
</dbReference>